<dbReference type="EMBL" id="JBHLSV010000004">
    <property type="protein sequence ID" value="MFC0673169.1"/>
    <property type="molecule type" value="Genomic_DNA"/>
</dbReference>
<protein>
    <submittedName>
        <fullName evidence="1">Uncharacterized protein</fullName>
    </submittedName>
</protein>
<organism evidence="1 2">
    <name type="scientific">Brachybacterium hainanense</name>
    <dbReference type="NCBI Taxonomy" id="1541174"/>
    <lineage>
        <taxon>Bacteria</taxon>
        <taxon>Bacillati</taxon>
        <taxon>Actinomycetota</taxon>
        <taxon>Actinomycetes</taxon>
        <taxon>Micrococcales</taxon>
        <taxon>Dermabacteraceae</taxon>
        <taxon>Brachybacterium</taxon>
    </lineage>
</organism>
<dbReference type="RefSeq" id="WP_376978516.1">
    <property type="nucleotide sequence ID" value="NZ_JBHLSV010000004.1"/>
</dbReference>
<name>A0ABV6R851_9MICO</name>
<evidence type="ECO:0000313" key="1">
    <source>
        <dbReference type="EMBL" id="MFC0673169.1"/>
    </source>
</evidence>
<sequence length="738" mass="79866">MIRYDEVPGLTGEKAQRVRALIDRSSEIWDMPDDLDQVRAWEEQIAACEAEGVPHLAASGRFGQYSVYSLGGMPREALDAYARLMQIVGRYGDHIHPGNVTRFLGAVADLVVTVGEDPSLPRAQLERIVDLVEQQTIAHGFDLSHVTLARASLAAEFGEQDRAYALLDRWQGIGSPDWPPFDANTVTREVAILEAFEPALAAETLMRRFTAMGVPPGPIDEGREDLTQLVLLRALLGSLWARAGRKDLTARIGDELVAQFGIDQLARIAVIEDLLVVLEHRPEDARVAADVGLENSPLDAVEWRLHAALARSRGLEDPTGEEAMLLRALAEEAAAAHDARGATDIHMREVQGFWFADLPWAGPATPGVDADPEERAERILRAGWIPRRTSPVTIDEVPFALKDRYLELYGQAMSVLQADSDEEVEALVASTITRSRELRMPVAEFIAQLMCAMRAHASGDHAALVLCYAEAQHAQAQSPDGVDPALEKAAARLFLPVVLIALDQPSIPLDRIGAIITAEAALRAVTGQPATPIAVAQLARAAHLGEVDGIGPLLEEVQVLLGDESEGVDPFDVHLDLARILAPLDPGAVPGLVADVLQSSHDPAQLRAAHAWSTWAALREGRPVDQDAADVLAQLEQVDRDLDEFGDLPRSVVLELAARVPDALDWAVDAALADVTPGDPSHLDTFAGAARGLLANAPQDERGPRLREDALALAAALDRRNGDEVQSRLLRERFFPAG</sequence>
<proteinExistence type="predicted"/>
<evidence type="ECO:0000313" key="2">
    <source>
        <dbReference type="Proteomes" id="UP001589793"/>
    </source>
</evidence>
<dbReference type="Proteomes" id="UP001589793">
    <property type="component" value="Unassembled WGS sequence"/>
</dbReference>
<comment type="caution">
    <text evidence="1">The sequence shown here is derived from an EMBL/GenBank/DDBJ whole genome shotgun (WGS) entry which is preliminary data.</text>
</comment>
<keyword evidence="2" id="KW-1185">Reference proteome</keyword>
<accession>A0ABV6R851</accession>
<gene>
    <name evidence="1" type="ORF">ACFFF6_04280</name>
</gene>
<reference evidence="1 2" key="1">
    <citation type="submission" date="2024-09" db="EMBL/GenBank/DDBJ databases">
        <authorList>
            <person name="Sun Q."/>
            <person name="Mori K."/>
        </authorList>
    </citation>
    <scope>NUCLEOTIDE SEQUENCE [LARGE SCALE GENOMIC DNA]</scope>
    <source>
        <strain evidence="1 2">CICC 10874</strain>
    </source>
</reference>